<dbReference type="InterPro" id="IPR024550">
    <property type="entry name" value="TFIIEa/SarR/Rpc3_HTH_dom"/>
</dbReference>
<organism evidence="2">
    <name type="scientific">Candidatus Methanophaga sp. ANME-1 ERB7</name>
    <dbReference type="NCBI Taxonomy" id="2759913"/>
    <lineage>
        <taxon>Archaea</taxon>
        <taxon>Methanobacteriati</taxon>
        <taxon>Methanobacteriota</taxon>
        <taxon>Stenosarchaea group</taxon>
        <taxon>Methanomicrobia</taxon>
        <taxon>Candidatus Methanophagales</taxon>
        <taxon>Candidatus Methanophagaceae</taxon>
        <taxon>Candidatus Methanophaga</taxon>
    </lineage>
</organism>
<dbReference type="EMBL" id="MT631715">
    <property type="protein sequence ID" value="QNO58152.1"/>
    <property type="molecule type" value="Genomic_DNA"/>
</dbReference>
<sequence>MGMTEGAIHLRDFPPFIRFELEGRFRRKVFAKFLKNLSEVEVDLPPEDFWSSAEEEFERSRYELVFGKVRGRILKTLEGSPLSAKEIIKINPNLSPNSIYHAIIWLKDQKHLKKREGCWELKKDYFEQVRVSDLAKVINLRSKGERRRHSISIIELEMATFLWSSYERACDLDGVSFKNPSYGKYYQNHFALARAVKEWMKGDANIPQWALVAIAEFTHVDIEEREVISSYCLPPGVEITPYYKRRYKLPIELSPELDTIALQILMKGSEEGLIYPAKHKKEIFQRLYHTFGSFQSGRIPLSIREIIEKYYQSPSCRRNAIRIPNRMKERWEQLPYQEKTLSKIRVLEMLFGLDQRKGNYELISRSIYLLEDVSSILKDLGIGEIKIIKRKDRPHYRSYLPKKVKENLEGLKEQLEIAKIEKGLGFLTENDRIKLIQKVKSHWGDKGVNIISNLKLDKGVRDLDLARACGMTAREVRKILYELKDKAIITYIREETLELLEYYYYLNPDGIANFLAARKEVKEEKVEEAKYPFPEEFSIYQRRRIFSPSSSFLNEGL</sequence>
<dbReference type="AlphaFoldDB" id="A0A7G9ZD18"/>
<evidence type="ECO:0000259" key="1">
    <source>
        <dbReference type="Pfam" id="PF02002"/>
    </source>
</evidence>
<gene>
    <name evidence="2" type="ORF">ACBHHCEK_00020</name>
</gene>
<evidence type="ECO:0000313" key="2">
    <source>
        <dbReference type="EMBL" id="QNO58152.1"/>
    </source>
</evidence>
<dbReference type="InterPro" id="IPR036388">
    <property type="entry name" value="WH-like_DNA-bd_sf"/>
</dbReference>
<protein>
    <recommendedName>
        <fullName evidence="1">TFIIEalpha/SarR/Rpc3 HTH domain-containing protein</fullName>
    </recommendedName>
</protein>
<reference evidence="2" key="1">
    <citation type="submission" date="2020-06" db="EMBL/GenBank/DDBJ databases">
        <title>Unique genomic features of the anaerobic methanotrophic archaea.</title>
        <authorList>
            <person name="Chadwick G.L."/>
            <person name="Skennerton C.T."/>
            <person name="Laso-Perez R."/>
            <person name="Leu A.O."/>
            <person name="Speth D.R."/>
            <person name="Yu H."/>
            <person name="Morgan-Lang C."/>
            <person name="Hatzenpichler R."/>
            <person name="Goudeau D."/>
            <person name="Malmstrom R."/>
            <person name="Brazelton W.J."/>
            <person name="Woyke T."/>
            <person name="Hallam S.J."/>
            <person name="Tyson G.W."/>
            <person name="Wegener G."/>
            <person name="Boetius A."/>
            <person name="Orphan V."/>
        </authorList>
    </citation>
    <scope>NUCLEOTIDE SEQUENCE</scope>
</reference>
<dbReference type="SUPFAM" id="SSF46785">
    <property type="entry name" value="Winged helix' DNA-binding domain"/>
    <property type="match status" value="1"/>
</dbReference>
<name>A0A7G9ZD18_9EURY</name>
<dbReference type="Pfam" id="PF02002">
    <property type="entry name" value="TFIIE_alpha"/>
    <property type="match status" value="1"/>
</dbReference>
<accession>A0A7G9ZD18</accession>
<dbReference type="Gene3D" id="1.10.10.10">
    <property type="entry name" value="Winged helix-like DNA-binding domain superfamily/Winged helix DNA-binding domain"/>
    <property type="match status" value="1"/>
</dbReference>
<dbReference type="InterPro" id="IPR036390">
    <property type="entry name" value="WH_DNA-bd_sf"/>
</dbReference>
<feature type="domain" description="TFIIEalpha/SarR/Rpc3 HTH" evidence="1">
    <location>
        <begin position="440"/>
        <end position="527"/>
    </location>
</feature>
<proteinExistence type="predicted"/>